<evidence type="ECO:0000256" key="1">
    <source>
        <dbReference type="SAM" id="Phobius"/>
    </source>
</evidence>
<feature type="domain" description="Transferrin-like" evidence="3">
    <location>
        <begin position="368"/>
        <end position="681"/>
    </location>
</feature>
<keyword evidence="1" id="KW-0812">Transmembrane</keyword>
<dbReference type="GO" id="GO:0005615">
    <property type="term" value="C:extracellular space"/>
    <property type="evidence" value="ECO:0007669"/>
    <property type="project" value="TreeGrafter"/>
</dbReference>
<dbReference type="PRINTS" id="PR00422">
    <property type="entry name" value="TRANSFERRIN"/>
</dbReference>
<accession>A0AAW1I8Y6</accession>
<proteinExistence type="predicted"/>
<dbReference type="PANTHER" id="PTHR11485:SF57">
    <property type="entry name" value="TRANSFERRIN"/>
    <property type="match status" value="1"/>
</dbReference>
<dbReference type="GO" id="GO:0005769">
    <property type="term" value="C:early endosome"/>
    <property type="evidence" value="ECO:0007669"/>
    <property type="project" value="TreeGrafter"/>
</dbReference>
<name>A0AAW1I8Y6_POPJA</name>
<dbReference type="SMART" id="SM00094">
    <property type="entry name" value="TR_FER"/>
    <property type="match status" value="1"/>
</dbReference>
<protein>
    <submittedName>
        <fullName evidence="4">Transferrin</fullName>
    </submittedName>
</protein>
<sequence length="709" mass="78680">MPATISLLIGIFLTIPILISAVKLKYTLCTTPRFLTECQQINRTNDIQCIVLEDELSCVERVDGGGATFASVSAEGAFLGAGKINLATLATFQLAAEPNGYDYQTAIVINRNIPDGLSGLRNVSYCHPGFDTTDVNPLLLIEFEREVLSENGIDICSNDTAPLVEKHIRAIHDFFGPSCRPGKWVQDTEFDNILKSRYPRLSALCNSTAYQSNSGRAFTQTLDCALNTNNVAVALTTISTIINQRQNDNFVAYTICRNGTISDTSVSSCEWSTVPNRIVIANRNSYGDLPSELEFWFDTSLVATELSERLTDLTQTQINLIRTVLFPDPHRDYKINVQNVELPSLYEYTSAFRQNLTVQRSRQCSTEMRWCTISDNEQRKCEAWSRAGLHNGIQPVLNCIQGQSRRECISFIDKNDADAVTIGADFGYFAKLAGLEAIAFPETEQEYLIHTLLIVRPNITRRENLRRRRGCFNRYGSAAWLSFINATKSIILSSNKCEYGELLSDALGSSCMPGAGSLNLPNLCSLCVANGTGEPTCATNSTNLYAGNQGALDCLRDVGDFAVITKTDDLILPENVTVMCRNGTLAHNMGMDVDTNCYLTIITTDEIVTRRSDPKNLDIQLMLRESDRRFATDPRSPFKLFGTFDSIPNLLFRDSTPGLDLPDSQNPWIRNYQALFRHIDSCKAGSTITQVPSLMVLAIISLVLSSWIK</sequence>
<keyword evidence="5" id="KW-1185">Reference proteome</keyword>
<keyword evidence="1" id="KW-1133">Transmembrane helix</keyword>
<dbReference type="PROSITE" id="PS51408">
    <property type="entry name" value="TRANSFERRIN_LIKE_4"/>
    <property type="match status" value="1"/>
</dbReference>
<dbReference type="GO" id="GO:0006826">
    <property type="term" value="P:iron ion transport"/>
    <property type="evidence" value="ECO:0007669"/>
    <property type="project" value="TreeGrafter"/>
</dbReference>
<feature type="signal peptide" evidence="2">
    <location>
        <begin position="1"/>
        <end position="21"/>
    </location>
</feature>
<evidence type="ECO:0000256" key="2">
    <source>
        <dbReference type="SAM" id="SignalP"/>
    </source>
</evidence>
<dbReference type="InterPro" id="IPR001156">
    <property type="entry name" value="Transferrin-like_dom"/>
</dbReference>
<evidence type="ECO:0000259" key="3">
    <source>
        <dbReference type="PROSITE" id="PS51408"/>
    </source>
</evidence>
<evidence type="ECO:0000313" key="4">
    <source>
        <dbReference type="EMBL" id="KAK9685646.1"/>
    </source>
</evidence>
<comment type="caution">
    <text evidence="4">The sequence shown here is derived from an EMBL/GenBank/DDBJ whole genome shotgun (WGS) entry which is preliminary data.</text>
</comment>
<dbReference type="PANTHER" id="PTHR11485">
    <property type="entry name" value="TRANSFERRIN"/>
    <property type="match status" value="1"/>
</dbReference>
<organism evidence="4 5">
    <name type="scientific">Popillia japonica</name>
    <name type="common">Japanese beetle</name>
    <dbReference type="NCBI Taxonomy" id="7064"/>
    <lineage>
        <taxon>Eukaryota</taxon>
        <taxon>Metazoa</taxon>
        <taxon>Ecdysozoa</taxon>
        <taxon>Arthropoda</taxon>
        <taxon>Hexapoda</taxon>
        <taxon>Insecta</taxon>
        <taxon>Pterygota</taxon>
        <taxon>Neoptera</taxon>
        <taxon>Endopterygota</taxon>
        <taxon>Coleoptera</taxon>
        <taxon>Polyphaga</taxon>
        <taxon>Scarabaeiformia</taxon>
        <taxon>Scarabaeidae</taxon>
        <taxon>Rutelinae</taxon>
        <taxon>Popillia</taxon>
    </lineage>
</organism>
<keyword evidence="1" id="KW-0472">Membrane</keyword>
<reference evidence="4 5" key="1">
    <citation type="journal article" date="2024" name="BMC Genomics">
        <title>De novo assembly and annotation of Popillia japonica's genome with initial clues to its potential as an invasive pest.</title>
        <authorList>
            <person name="Cucini C."/>
            <person name="Boschi S."/>
            <person name="Funari R."/>
            <person name="Cardaioli E."/>
            <person name="Iannotti N."/>
            <person name="Marturano G."/>
            <person name="Paoli F."/>
            <person name="Bruttini M."/>
            <person name="Carapelli A."/>
            <person name="Frati F."/>
            <person name="Nardi F."/>
        </authorList>
    </citation>
    <scope>NUCLEOTIDE SEQUENCE [LARGE SCALE GENOMIC DNA]</scope>
    <source>
        <strain evidence="4">DMR45628</strain>
    </source>
</reference>
<feature type="chain" id="PRO_5043329320" evidence="2">
    <location>
        <begin position="22"/>
        <end position="709"/>
    </location>
</feature>
<evidence type="ECO:0000313" key="5">
    <source>
        <dbReference type="Proteomes" id="UP001458880"/>
    </source>
</evidence>
<dbReference type="GO" id="GO:0005886">
    <property type="term" value="C:plasma membrane"/>
    <property type="evidence" value="ECO:0007669"/>
    <property type="project" value="TreeGrafter"/>
</dbReference>
<dbReference type="EMBL" id="JASPKY010000763">
    <property type="protein sequence ID" value="KAK9685646.1"/>
    <property type="molecule type" value="Genomic_DNA"/>
</dbReference>
<dbReference type="Pfam" id="PF00405">
    <property type="entry name" value="Transferrin"/>
    <property type="match status" value="2"/>
</dbReference>
<dbReference type="Gene3D" id="3.40.190.10">
    <property type="entry name" value="Periplasmic binding protein-like II"/>
    <property type="match status" value="3"/>
</dbReference>
<dbReference type="SUPFAM" id="SSF53850">
    <property type="entry name" value="Periplasmic binding protein-like II"/>
    <property type="match status" value="2"/>
</dbReference>
<dbReference type="Proteomes" id="UP001458880">
    <property type="component" value="Unassembled WGS sequence"/>
</dbReference>
<dbReference type="AlphaFoldDB" id="A0AAW1I8Y6"/>
<feature type="transmembrane region" description="Helical" evidence="1">
    <location>
        <begin position="691"/>
        <end position="708"/>
    </location>
</feature>
<keyword evidence="2" id="KW-0732">Signal</keyword>
<dbReference type="GO" id="GO:0055037">
    <property type="term" value="C:recycling endosome"/>
    <property type="evidence" value="ECO:0007669"/>
    <property type="project" value="TreeGrafter"/>
</dbReference>
<gene>
    <name evidence="4" type="ORF">QE152_g37880</name>
</gene>